<dbReference type="Proteomes" id="UP000308114">
    <property type="component" value="Unassembled WGS sequence"/>
</dbReference>
<name>A0A4U2Q2E4_9BACL</name>
<evidence type="ECO:0000313" key="1">
    <source>
        <dbReference type="EMBL" id="TKH45330.1"/>
    </source>
</evidence>
<comment type="caution">
    <text evidence="1">The sequence shown here is derived from an EMBL/GenBank/DDBJ whole genome shotgun (WGS) entry which is preliminary data.</text>
</comment>
<evidence type="ECO:0000313" key="2">
    <source>
        <dbReference type="Proteomes" id="UP000308114"/>
    </source>
</evidence>
<dbReference type="AntiFam" id="ANF00178">
    <property type="entry name" value="Shadow ORF (opposite dhbF)"/>
</dbReference>
<protein>
    <submittedName>
        <fullName evidence="1">Uncharacterized protein</fullName>
    </submittedName>
</protein>
<dbReference type="AlphaFoldDB" id="A0A4U2Q2E4"/>
<proteinExistence type="predicted"/>
<organism evidence="1 2">
    <name type="scientific">Paenibacillus terrae</name>
    <dbReference type="NCBI Taxonomy" id="159743"/>
    <lineage>
        <taxon>Bacteria</taxon>
        <taxon>Bacillati</taxon>
        <taxon>Bacillota</taxon>
        <taxon>Bacilli</taxon>
        <taxon>Bacillales</taxon>
        <taxon>Paenibacillaceae</taxon>
        <taxon>Paenibacillus</taxon>
    </lineage>
</organism>
<reference evidence="1 2" key="1">
    <citation type="submission" date="2018-01" db="EMBL/GenBank/DDBJ databases">
        <title>Bacillales members from the olive rhizosphere are effective biological control agents against Verticillium dahliae.</title>
        <authorList>
            <person name="Gomez-Lama C."/>
            <person name="Legarda G."/>
            <person name="Ruano-Rosa D."/>
            <person name="Pizarro-Tobias P."/>
            <person name="Valverde-Corredor A."/>
            <person name="Niqui J.L."/>
            <person name="Trivino J.C."/>
            <person name="Roca A."/>
            <person name="Mercado-Blanco J."/>
        </authorList>
    </citation>
    <scope>NUCLEOTIDE SEQUENCE [LARGE SCALE GENOMIC DNA]</scope>
    <source>
        <strain evidence="1 2">PIC167</strain>
    </source>
</reference>
<sequence>MMLGNFVHRSAQRRQFKAFCPIQHDRMVIVMRINRRLFEKPALDREQRRFACHFPLIGDVADGLRIQAKLGDRRILEQMFHIQLVAGLQQSRRNLDRLDRIAPKVKEVVANTDLPDTKHTLPNGGQRLLYRCMRSLIGSSGRQASFRRRQRFAIDFPVRRIRQLLKLHEVRRNHIAWQLLRQRSTELACRQRTVSDQIRA</sequence>
<gene>
    <name evidence="1" type="ORF">C1I60_07300</name>
</gene>
<dbReference type="EMBL" id="PNXQ01000007">
    <property type="protein sequence ID" value="TKH45330.1"/>
    <property type="molecule type" value="Genomic_DNA"/>
</dbReference>
<accession>A0A4U2Q2E4</accession>